<name>K2H7K4_9RHOB</name>
<keyword evidence="3" id="KW-1003">Cell membrane</keyword>
<evidence type="ECO:0000256" key="7">
    <source>
        <dbReference type="SAM" id="Phobius"/>
    </source>
</evidence>
<gene>
    <name evidence="8" type="ORF">OCGS_2330</name>
</gene>
<keyword evidence="6 7" id="KW-0472">Membrane</keyword>
<dbReference type="RefSeq" id="WP_007427482.1">
    <property type="nucleotide sequence ID" value="NZ_AMGO01000052.1"/>
</dbReference>
<sequence length="114" mass="12185">MAGRLLLALLLILGALQKVADPAPVMQLLADRGMPALLVWPAALYDGAVGLSLAAGFLTRPLALTAAIYCIFTSLFHFLPDDPWQMTIFVKNWSIAGGFLLLAAHGPGRFALRP</sequence>
<dbReference type="STRING" id="1231392.OCGS_2330"/>
<dbReference type="GO" id="GO:0005886">
    <property type="term" value="C:plasma membrane"/>
    <property type="evidence" value="ECO:0007669"/>
    <property type="project" value="UniProtKB-SubCell"/>
</dbReference>
<dbReference type="Proteomes" id="UP000006765">
    <property type="component" value="Unassembled WGS sequence"/>
</dbReference>
<comment type="subcellular location">
    <subcellularLocation>
        <location evidence="1">Cell membrane</location>
        <topology evidence="1">Multi-pass membrane protein</topology>
    </subcellularLocation>
</comment>
<keyword evidence="9" id="KW-1185">Reference proteome</keyword>
<proteinExistence type="inferred from homology"/>
<evidence type="ECO:0000256" key="5">
    <source>
        <dbReference type="ARBA" id="ARBA00022989"/>
    </source>
</evidence>
<dbReference type="PANTHER" id="PTHR33452">
    <property type="entry name" value="OXIDOREDUCTASE CATD-RELATED"/>
    <property type="match status" value="1"/>
</dbReference>
<dbReference type="EMBL" id="AMGO01000052">
    <property type="protein sequence ID" value="EKE43598.1"/>
    <property type="molecule type" value="Genomic_DNA"/>
</dbReference>
<evidence type="ECO:0000313" key="9">
    <source>
        <dbReference type="Proteomes" id="UP000006765"/>
    </source>
</evidence>
<feature type="transmembrane region" description="Helical" evidence="7">
    <location>
        <begin position="62"/>
        <end position="80"/>
    </location>
</feature>
<evidence type="ECO:0000256" key="2">
    <source>
        <dbReference type="ARBA" id="ARBA00006679"/>
    </source>
</evidence>
<evidence type="ECO:0000256" key="3">
    <source>
        <dbReference type="ARBA" id="ARBA00022475"/>
    </source>
</evidence>
<evidence type="ECO:0000256" key="1">
    <source>
        <dbReference type="ARBA" id="ARBA00004651"/>
    </source>
</evidence>
<evidence type="ECO:0000313" key="8">
    <source>
        <dbReference type="EMBL" id="EKE43598.1"/>
    </source>
</evidence>
<reference evidence="8 9" key="1">
    <citation type="journal article" date="2012" name="J. Bacteriol.">
        <title>Draft Genome Sequence of Oceaniovalibus guishaninsula JLT2003T.</title>
        <authorList>
            <person name="Tang K."/>
            <person name="Liu K."/>
            <person name="Jiao N."/>
        </authorList>
    </citation>
    <scope>NUCLEOTIDE SEQUENCE [LARGE SCALE GENOMIC DNA]</scope>
    <source>
        <strain evidence="8 9">JLT2003</strain>
    </source>
</reference>
<dbReference type="Pfam" id="PF07681">
    <property type="entry name" value="DoxX"/>
    <property type="match status" value="1"/>
</dbReference>
<dbReference type="eggNOG" id="COG2259">
    <property type="taxonomic scope" value="Bacteria"/>
</dbReference>
<keyword evidence="5 7" id="KW-1133">Transmembrane helix</keyword>
<dbReference type="InterPro" id="IPR032808">
    <property type="entry name" value="DoxX"/>
</dbReference>
<evidence type="ECO:0000256" key="6">
    <source>
        <dbReference type="ARBA" id="ARBA00023136"/>
    </source>
</evidence>
<dbReference type="PANTHER" id="PTHR33452:SF1">
    <property type="entry name" value="INNER MEMBRANE PROTEIN YPHA-RELATED"/>
    <property type="match status" value="1"/>
</dbReference>
<accession>K2H7K4</accession>
<dbReference type="AlphaFoldDB" id="K2H7K4"/>
<comment type="caution">
    <text evidence="8">The sequence shown here is derived from an EMBL/GenBank/DDBJ whole genome shotgun (WGS) entry which is preliminary data.</text>
</comment>
<protein>
    <recommendedName>
        <fullName evidence="10">DoxX protein</fullName>
    </recommendedName>
</protein>
<dbReference type="InterPro" id="IPR051907">
    <property type="entry name" value="DoxX-like_oxidoreductase"/>
</dbReference>
<feature type="transmembrane region" description="Helical" evidence="7">
    <location>
        <begin position="36"/>
        <end position="55"/>
    </location>
</feature>
<organism evidence="8 9">
    <name type="scientific">Oceaniovalibus guishaninsula JLT2003</name>
    <dbReference type="NCBI Taxonomy" id="1231392"/>
    <lineage>
        <taxon>Bacteria</taxon>
        <taxon>Pseudomonadati</taxon>
        <taxon>Pseudomonadota</taxon>
        <taxon>Alphaproteobacteria</taxon>
        <taxon>Rhodobacterales</taxon>
        <taxon>Roseobacteraceae</taxon>
        <taxon>Oceaniovalibus</taxon>
    </lineage>
</organism>
<feature type="transmembrane region" description="Helical" evidence="7">
    <location>
        <begin position="92"/>
        <end position="112"/>
    </location>
</feature>
<evidence type="ECO:0008006" key="10">
    <source>
        <dbReference type="Google" id="ProtNLM"/>
    </source>
</evidence>
<evidence type="ECO:0000256" key="4">
    <source>
        <dbReference type="ARBA" id="ARBA00022692"/>
    </source>
</evidence>
<keyword evidence="4 7" id="KW-0812">Transmembrane</keyword>
<comment type="similarity">
    <text evidence="2">Belongs to the DoxX family.</text>
</comment>
<dbReference type="PATRIC" id="fig|1231392.3.peg.2342"/>